<dbReference type="AlphaFoldDB" id="A0A8X6UJ59"/>
<keyword evidence="2" id="KW-1185">Reference proteome</keyword>
<comment type="caution">
    <text evidence="1">The sequence shown here is derived from an EMBL/GenBank/DDBJ whole genome shotgun (WGS) entry which is preliminary data.</text>
</comment>
<dbReference type="OrthoDB" id="6469225at2759"/>
<evidence type="ECO:0000313" key="2">
    <source>
        <dbReference type="Proteomes" id="UP000887013"/>
    </source>
</evidence>
<organism evidence="1 2">
    <name type="scientific">Nephila pilipes</name>
    <name type="common">Giant wood spider</name>
    <name type="synonym">Nephila maculata</name>
    <dbReference type="NCBI Taxonomy" id="299642"/>
    <lineage>
        <taxon>Eukaryota</taxon>
        <taxon>Metazoa</taxon>
        <taxon>Ecdysozoa</taxon>
        <taxon>Arthropoda</taxon>
        <taxon>Chelicerata</taxon>
        <taxon>Arachnida</taxon>
        <taxon>Araneae</taxon>
        <taxon>Araneomorphae</taxon>
        <taxon>Entelegynae</taxon>
        <taxon>Araneoidea</taxon>
        <taxon>Nephilidae</taxon>
        <taxon>Nephila</taxon>
    </lineage>
</organism>
<proteinExistence type="predicted"/>
<sequence>MVTRAKDKNSSRTERSSTVFCAGRQASTLIGNEYIAAVDEMIRNNRRVTTFDIRTALCLSKGTDNQLSTSV</sequence>
<reference evidence="1" key="1">
    <citation type="submission" date="2020-08" db="EMBL/GenBank/DDBJ databases">
        <title>Multicomponent nature underlies the extraordinary mechanical properties of spider dragline silk.</title>
        <authorList>
            <person name="Kono N."/>
            <person name="Nakamura H."/>
            <person name="Mori M."/>
            <person name="Yoshida Y."/>
            <person name="Ohtoshi R."/>
            <person name="Malay A.D."/>
            <person name="Moran D.A.P."/>
            <person name="Tomita M."/>
            <person name="Numata K."/>
            <person name="Arakawa K."/>
        </authorList>
    </citation>
    <scope>NUCLEOTIDE SEQUENCE</scope>
</reference>
<evidence type="ECO:0000313" key="1">
    <source>
        <dbReference type="EMBL" id="GFU15603.1"/>
    </source>
</evidence>
<dbReference type="EMBL" id="BMAW01079525">
    <property type="protein sequence ID" value="GFU15603.1"/>
    <property type="molecule type" value="Genomic_DNA"/>
</dbReference>
<protein>
    <submittedName>
        <fullName evidence="1">Uncharacterized protein</fullName>
    </submittedName>
</protein>
<gene>
    <name evidence="1" type="ORF">NPIL_2441</name>
</gene>
<accession>A0A8X6UJ59</accession>
<name>A0A8X6UJ59_NEPPI</name>
<dbReference type="Proteomes" id="UP000887013">
    <property type="component" value="Unassembled WGS sequence"/>
</dbReference>